<proteinExistence type="predicted"/>
<keyword evidence="2" id="KW-1185">Reference proteome</keyword>
<sequence length="187" mass="20417">MHSETYQNTFLRYYFDFESILIVWSTQASLSLQSSSASSGFSGIRPPGIYRLVCLRDDSESEPKMHTTDASTSPGLTSCSGKIDLVLSRELHLPTEHRDSHDSNSFDGDISSSDLEISSSPLSFTIVQTAISPSDFYLAFGIASGLVWIYQMETLAWSTCFSTALAKEAADAPRHSISASAYKASDT</sequence>
<comment type="caution">
    <text evidence="1">The sequence shown here is derived from an EMBL/GenBank/DDBJ whole genome shotgun (WGS) entry which is preliminary data.</text>
</comment>
<evidence type="ECO:0000313" key="1">
    <source>
        <dbReference type="EMBL" id="VEL19676.1"/>
    </source>
</evidence>
<dbReference type="Proteomes" id="UP000784294">
    <property type="component" value="Unassembled WGS sequence"/>
</dbReference>
<protein>
    <submittedName>
        <fullName evidence="1">Uncharacterized protein</fullName>
    </submittedName>
</protein>
<name>A0A448WT70_9PLAT</name>
<gene>
    <name evidence="1" type="ORF">PXEA_LOCUS13116</name>
</gene>
<accession>A0A448WT70</accession>
<evidence type="ECO:0000313" key="2">
    <source>
        <dbReference type="Proteomes" id="UP000784294"/>
    </source>
</evidence>
<dbReference type="EMBL" id="CAAALY010042716">
    <property type="protein sequence ID" value="VEL19676.1"/>
    <property type="molecule type" value="Genomic_DNA"/>
</dbReference>
<dbReference type="AlphaFoldDB" id="A0A448WT70"/>
<reference evidence="1" key="1">
    <citation type="submission" date="2018-11" db="EMBL/GenBank/DDBJ databases">
        <authorList>
            <consortium name="Pathogen Informatics"/>
        </authorList>
    </citation>
    <scope>NUCLEOTIDE SEQUENCE</scope>
</reference>
<organism evidence="1 2">
    <name type="scientific">Protopolystoma xenopodis</name>
    <dbReference type="NCBI Taxonomy" id="117903"/>
    <lineage>
        <taxon>Eukaryota</taxon>
        <taxon>Metazoa</taxon>
        <taxon>Spiralia</taxon>
        <taxon>Lophotrochozoa</taxon>
        <taxon>Platyhelminthes</taxon>
        <taxon>Monogenea</taxon>
        <taxon>Polyopisthocotylea</taxon>
        <taxon>Polystomatidea</taxon>
        <taxon>Polystomatidae</taxon>
        <taxon>Protopolystoma</taxon>
    </lineage>
</organism>